<accession>A0ACB9TR24</accession>
<dbReference type="EMBL" id="CM043016">
    <property type="protein sequence ID" value="KAI4469284.1"/>
    <property type="molecule type" value="Genomic_DNA"/>
</dbReference>
<gene>
    <name evidence="1" type="ORF">MML48_2g00020668</name>
</gene>
<organism evidence="1 2">
    <name type="scientific">Holotrichia oblita</name>
    <name type="common">Chafer beetle</name>
    <dbReference type="NCBI Taxonomy" id="644536"/>
    <lineage>
        <taxon>Eukaryota</taxon>
        <taxon>Metazoa</taxon>
        <taxon>Ecdysozoa</taxon>
        <taxon>Arthropoda</taxon>
        <taxon>Hexapoda</taxon>
        <taxon>Insecta</taxon>
        <taxon>Pterygota</taxon>
        <taxon>Neoptera</taxon>
        <taxon>Endopterygota</taxon>
        <taxon>Coleoptera</taxon>
        <taxon>Polyphaga</taxon>
        <taxon>Scarabaeiformia</taxon>
        <taxon>Scarabaeidae</taxon>
        <taxon>Melolonthinae</taxon>
        <taxon>Holotrichia</taxon>
    </lineage>
</organism>
<dbReference type="Proteomes" id="UP001056778">
    <property type="component" value="Chromosome 2"/>
</dbReference>
<keyword evidence="1" id="KW-0378">Hydrolase</keyword>
<name>A0ACB9TR24_HOLOL</name>
<proteinExistence type="predicted"/>
<keyword evidence="1" id="KW-0540">Nuclease</keyword>
<reference evidence="1" key="1">
    <citation type="submission" date="2022-04" db="EMBL/GenBank/DDBJ databases">
        <title>Chromosome-scale genome assembly of Holotrichia oblita Faldermann.</title>
        <authorList>
            <person name="Rongchong L."/>
        </authorList>
    </citation>
    <scope>NUCLEOTIDE SEQUENCE</scope>
    <source>
        <strain evidence="1">81SQS9</strain>
    </source>
</reference>
<sequence>MPFYPRKVNMTGAHLHPTHKRYQQRNALLDLEVAHLNETSYFRRSPLPGCPSIDIPLNVYTEGEEAIQTLPISIENDDVINNFGTRNSTPNRVFWPEIETPPPMEIEVVRLPGQYDQQIKKISGCRIVDIQYFVTEIRKLENHECNVSKTGYLSFDKEVQQGLHSRLYFKCTACVESRVIDTSPRNINECNDLNLLASWSMIADGKAHATLENLHTMLEIPSMAKNTFLINQTKVGDLWYECLTKSISEAGQEEYEHAVSIGKVVNGVGRCTVIVDGGWSRRSYGHRYNALSGVACIIGQHSKKILFAGVRNKYCSICSIALHKSVTPQKHKCYKNWEGSSPAMEADIIVEGFQSSEKMHNLWYTAFIGDGDSSVYSKILANVTYCREITKIECANHLVKNVTKHLYNLANESADNKKDLPSNVIQHISKTCRKLIAQHARKPIPSADELKIDLHNAPQHCYGNHINCRAEDCLKHGIVKVNNKLSSASSEFRARMSQIIGNLCSKSDSLILDCTSNAAEQFMAQVAKFNDGKVKFYGRRNSYNIRCNGAALAFQYGPAWISESWKNSFVKSPSRRLKRLILNKQKSNERCRLRRKIFPVKNVPNKNNDGKADYGLHCTKPDLPDIEVQELIQKCINVLGVTKEKQEELEIATRGQRLNNRWKQERKYRLTASRFGEICKRKVRHGKLVESMLYSVNGPFKALEWGVLNEPIAVKHYMDLTSNVVQDCGIFVCTEEGLGFLGASPDGLVGDDKIVEVKCPYSARQYSPQDAAEKIKSFYLRLDKNSKNLSLDRKHNYYYQIQGQLFISQRKLCDFVVWTPKGTHIETINIDHDFIQRTMLPKLINFYWKYFGPELVDSRRERNMPLRYI</sequence>
<evidence type="ECO:0000313" key="1">
    <source>
        <dbReference type="EMBL" id="KAI4469284.1"/>
    </source>
</evidence>
<protein>
    <submittedName>
        <fullName evidence="1">Exonuclease phage-type/recb c-terminal domain-containing protein</fullName>
    </submittedName>
</protein>
<comment type="caution">
    <text evidence="1">The sequence shown here is derived from an EMBL/GenBank/DDBJ whole genome shotgun (WGS) entry which is preliminary data.</text>
</comment>
<keyword evidence="1" id="KW-0269">Exonuclease</keyword>
<keyword evidence="2" id="KW-1185">Reference proteome</keyword>
<evidence type="ECO:0000313" key="2">
    <source>
        <dbReference type="Proteomes" id="UP001056778"/>
    </source>
</evidence>